<feature type="binding site" evidence="4">
    <location>
        <begin position="120"/>
        <end position="122"/>
    </location>
    <ligand>
        <name>GTP</name>
        <dbReference type="ChEBI" id="CHEBI:37565"/>
    </ligand>
</feature>
<comment type="caution">
    <text evidence="10">The sequence shown here is derived from an EMBL/GenBank/DDBJ whole genome shotgun (WGS) entry which is preliminary data.</text>
</comment>
<accession>A0A1G2GTR3</accession>
<name>A0A1G2GTR3_9BACT</name>
<dbReference type="InterPro" id="IPR037103">
    <property type="entry name" value="Tubulin/FtsZ-like_C"/>
</dbReference>
<dbReference type="Gene3D" id="3.30.1330.20">
    <property type="entry name" value="Tubulin/FtsZ, C-terminal domain"/>
    <property type="match status" value="1"/>
</dbReference>
<dbReference type="InterPro" id="IPR045061">
    <property type="entry name" value="FtsZ/CetZ"/>
</dbReference>
<dbReference type="GO" id="GO:0000917">
    <property type="term" value="P:division septum assembly"/>
    <property type="evidence" value="ECO:0007669"/>
    <property type="project" value="UniProtKB-KW"/>
</dbReference>
<dbReference type="FunFam" id="3.40.50.1440:FF:000001">
    <property type="entry name" value="Cell division protein FtsZ"/>
    <property type="match status" value="1"/>
</dbReference>
<dbReference type="SUPFAM" id="SSF52490">
    <property type="entry name" value="Tubulin nucleotide-binding domain-like"/>
    <property type="match status" value="1"/>
</dbReference>
<dbReference type="InterPro" id="IPR017975">
    <property type="entry name" value="Tubulin_CS"/>
</dbReference>
<keyword evidence="4 6" id="KW-0132">Cell division</keyword>
<dbReference type="GO" id="GO:0005874">
    <property type="term" value="C:microtubule"/>
    <property type="evidence" value="ECO:0007669"/>
    <property type="project" value="InterPro"/>
</dbReference>
<dbReference type="PANTHER" id="PTHR30314:SF3">
    <property type="entry name" value="MITOCHONDRIAL DIVISION PROTEIN FSZA"/>
    <property type="match status" value="1"/>
</dbReference>
<evidence type="ECO:0000256" key="2">
    <source>
        <dbReference type="ARBA" id="ARBA00022741"/>
    </source>
</evidence>
<dbReference type="Gene3D" id="3.40.50.1440">
    <property type="entry name" value="Tubulin/FtsZ, GTPase domain"/>
    <property type="match status" value="1"/>
</dbReference>
<dbReference type="NCBIfam" id="TIGR00065">
    <property type="entry name" value="ftsZ"/>
    <property type="match status" value="1"/>
</dbReference>
<evidence type="ECO:0000256" key="4">
    <source>
        <dbReference type="HAMAP-Rule" id="MF_00909"/>
    </source>
</evidence>
<keyword evidence="4" id="KW-0963">Cytoplasm</keyword>
<feature type="region of interest" description="Disordered" evidence="7">
    <location>
        <begin position="363"/>
        <end position="421"/>
    </location>
</feature>
<dbReference type="GO" id="GO:0003924">
    <property type="term" value="F:GTPase activity"/>
    <property type="evidence" value="ECO:0007669"/>
    <property type="project" value="UniProtKB-UniRule"/>
</dbReference>
<dbReference type="InterPro" id="IPR020805">
    <property type="entry name" value="Cell_div_FtsZ_CS"/>
</dbReference>
<evidence type="ECO:0000256" key="5">
    <source>
        <dbReference type="NCBIfam" id="TIGR00065"/>
    </source>
</evidence>
<gene>
    <name evidence="4" type="primary">ftsZ</name>
    <name evidence="10" type="ORF">A3B25_00580</name>
</gene>
<feature type="binding site" evidence="4">
    <location>
        <position position="155"/>
    </location>
    <ligand>
        <name>GTP</name>
        <dbReference type="ChEBI" id="CHEBI:37565"/>
    </ligand>
</feature>
<dbReference type="InterPro" id="IPR008280">
    <property type="entry name" value="Tub_FtsZ_C"/>
</dbReference>
<feature type="binding site" evidence="4">
    <location>
        <begin position="33"/>
        <end position="37"/>
    </location>
    <ligand>
        <name>GTP</name>
        <dbReference type="ChEBI" id="CHEBI:37565"/>
    </ligand>
</feature>
<dbReference type="SMART" id="SM00864">
    <property type="entry name" value="Tubulin"/>
    <property type="match status" value="1"/>
</dbReference>
<dbReference type="GO" id="GO:0007017">
    <property type="term" value="P:microtubule-based process"/>
    <property type="evidence" value="ECO:0007669"/>
    <property type="project" value="InterPro"/>
</dbReference>
<feature type="binding site" evidence="4">
    <location>
        <position position="151"/>
    </location>
    <ligand>
        <name>GTP</name>
        <dbReference type="ChEBI" id="CHEBI:37565"/>
    </ligand>
</feature>
<keyword evidence="4 6" id="KW-0131">Cell cycle</keyword>
<evidence type="ECO:0000256" key="1">
    <source>
        <dbReference type="ARBA" id="ARBA00009690"/>
    </source>
</evidence>
<comment type="function">
    <text evidence="4 6">Essential cell division protein that forms a contractile ring structure (Z ring) at the future cell division site. The regulation of the ring assembly controls the timing and the location of cell division. One of the functions of the FtsZ ring is to recruit other cell division proteins to the septum to produce a new cell wall between the dividing cells. Binds GTP and shows GTPase activity.</text>
</comment>
<dbReference type="HAMAP" id="MF_00909">
    <property type="entry name" value="FtsZ"/>
    <property type="match status" value="1"/>
</dbReference>
<dbReference type="AlphaFoldDB" id="A0A1G2GTR3"/>
<dbReference type="PANTHER" id="PTHR30314">
    <property type="entry name" value="CELL DIVISION PROTEIN FTSZ-RELATED"/>
    <property type="match status" value="1"/>
</dbReference>
<evidence type="ECO:0000256" key="3">
    <source>
        <dbReference type="ARBA" id="ARBA00023134"/>
    </source>
</evidence>
<dbReference type="InterPro" id="IPR024757">
    <property type="entry name" value="FtsZ_C"/>
</dbReference>
<feature type="binding site" evidence="4">
    <location>
        <position position="199"/>
    </location>
    <ligand>
        <name>GTP</name>
        <dbReference type="ChEBI" id="CHEBI:37565"/>
    </ligand>
</feature>
<dbReference type="CDD" id="cd02201">
    <property type="entry name" value="FtsZ_type1"/>
    <property type="match status" value="1"/>
</dbReference>
<evidence type="ECO:0000256" key="6">
    <source>
        <dbReference type="RuleBase" id="RU000631"/>
    </source>
</evidence>
<evidence type="ECO:0000256" key="7">
    <source>
        <dbReference type="SAM" id="MobiDB-lite"/>
    </source>
</evidence>
<dbReference type="InterPro" id="IPR003008">
    <property type="entry name" value="Tubulin_FtsZ_GTPase"/>
</dbReference>
<feature type="compositionally biased region" description="Basic and acidic residues" evidence="7">
    <location>
        <begin position="389"/>
        <end position="398"/>
    </location>
</feature>
<evidence type="ECO:0000259" key="9">
    <source>
        <dbReference type="SMART" id="SM00865"/>
    </source>
</evidence>
<dbReference type="InterPro" id="IPR000158">
    <property type="entry name" value="Cell_div_FtsZ"/>
</dbReference>
<protein>
    <recommendedName>
        <fullName evidence="4 5">Cell division protein FtsZ</fullName>
    </recommendedName>
</protein>
<dbReference type="PROSITE" id="PS01135">
    <property type="entry name" value="FTSZ_2"/>
    <property type="match status" value="1"/>
</dbReference>
<organism evidence="10 11">
    <name type="scientific">Candidatus Ryanbacteria bacterium RIFCSPLOWO2_01_FULL_48_26</name>
    <dbReference type="NCBI Taxonomy" id="1802126"/>
    <lineage>
        <taxon>Bacteria</taxon>
        <taxon>Candidatus Ryaniibacteriota</taxon>
    </lineage>
</organism>
<dbReference type="PRINTS" id="PR00423">
    <property type="entry name" value="CELLDVISFTSZ"/>
</dbReference>
<dbReference type="STRING" id="1802126.A3B25_00580"/>
<dbReference type="InterPro" id="IPR018316">
    <property type="entry name" value="Tubulin/FtsZ_2-layer-sand-dom"/>
</dbReference>
<dbReference type="SMART" id="SM00865">
    <property type="entry name" value="Tubulin_C"/>
    <property type="match status" value="1"/>
</dbReference>
<dbReference type="Proteomes" id="UP000179106">
    <property type="component" value="Unassembled WGS sequence"/>
</dbReference>
<dbReference type="Pfam" id="PF12327">
    <property type="entry name" value="FtsZ_C"/>
    <property type="match status" value="1"/>
</dbReference>
<keyword evidence="4 6" id="KW-0717">Septation</keyword>
<dbReference type="SUPFAM" id="SSF55307">
    <property type="entry name" value="Tubulin C-terminal domain-like"/>
    <property type="match status" value="1"/>
</dbReference>
<proteinExistence type="inferred from homology"/>
<keyword evidence="2 4" id="KW-0547">Nucleotide-binding</keyword>
<evidence type="ECO:0000259" key="8">
    <source>
        <dbReference type="SMART" id="SM00864"/>
    </source>
</evidence>
<dbReference type="Pfam" id="PF00091">
    <property type="entry name" value="Tubulin"/>
    <property type="match status" value="1"/>
</dbReference>
<comment type="subcellular location">
    <subcellularLocation>
        <location evidence="4">Cytoplasm</location>
    </subcellularLocation>
    <text evidence="4">Assembles at midcell at the inner surface of the cytoplasmic membrane.</text>
</comment>
<dbReference type="GO" id="GO:0005525">
    <property type="term" value="F:GTP binding"/>
    <property type="evidence" value="ECO:0007669"/>
    <property type="project" value="UniProtKB-UniRule"/>
</dbReference>
<dbReference type="GO" id="GO:0051258">
    <property type="term" value="P:protein polymerization"/>
    <property type="evidence" value="ECO:0007669"/>
    <property type="project" value="UniProtKB-UniRule"/>
</dbReference>
<dbReference type="InterPro" id="IPR036525">
    <property type="entry name" value="Tubulin/FtsZ_GTPase_sf"/>
</dbReference>
<dbReference type="EMBL" id="MHNW01000015">
    <property type="protein sequence ID" value="OGZ53584.1"/>
    <property type="molecule type" value="Genomic_DNA"/>
</dbReference>
<evidence type="ECO:0000313" key="11">
    <source>
        <dbReference type="Proteomes" id="UP000179106"/>
    </source>
</evidence>
<comment type="similarity">
    <text evidence="1 4 6">Belongs to the FtsZ family.</text>
</comment>
<reference evidence="10 11" key="1">
    <citation type="journal article" date="2016" name="Nat. Commun.">
        <title>Thousands of microbial genomes shed light on interconnected biogeochemical processes in an aquifer system.</title>
        <authorList>
            <person name="Anantharaman K."/>
            <person name="Brown C.T."/>
            <person name="Hug L.A."/>
            <person name="Sharon I."/>
            <person name="Castelle C.J."/>
            <person name="Probst A.J."/>
            <person name="Thomas B.C."/>
            <person name="Singh A."/>
            <person name="Wilkins M.J."/>
            <person name="Karaoz U."/>
            <person name="Brodie E.L."/>
            <person name="Williams K.H."/>
            <person name="Hubbard S.S."/>
            <person name="Banfield J.F."/>
        </authorList>
    </citation>
    <scope>NUCLEOTIDE SEQUENCE [LARGE SCALE GENOMIC DNA]</scope>
</reference>
<feature type="domain" description="Tubulin/FtsZ GTPase" evidence="8">
    <location>
        <begin position="25"/>
        <end position="217"/>
    </location>
</feature>
<evidence type="ECO:0000313" key="10">
    <source>
        <dbReference type="EMBL" id="OGZ53584.1"/>
    </source>
</evidence>
<dbReference type="GO" id="GO:0043093">
    <property type="term" value="P:FtsZ-dependent cytokinesis"/>
    <property type="evidence" value="ECO:0007669"/>
    <property type="project" value="UniProtKB-UniRule"/>
</dbReference>
<comment type="subunit">
    <text evidence="4">Homodimer. Polymerizes to form a dynamic ring structure in a strictly GTP-dependent manner. Interacts directly with several other division proteins.</text>
</comment>
<sequence length="421" mass="44750">MAKSKKKAKKKAVARKEGFYVPLASVKVVGIGGGGGNAISRMSQNFIRGVEFIAINTDHQDLDHCDVRHKIYIGKNLTRGLGTGMNPDLGRQAAEENRSEIAESIKGADLIFIAAGLGGGTGSGGAPVVAEVAKQSGALTVAVVTRPFSFEGVQRDKIAKESLLKLREKVDAIIVVPNDRIFTVISKDTPILKAFEAIDDVLRNALKSIVELIVSPGIINLDFADVRSVVQDAGMAIIGVGIAVGADRAVKAVGAALNSPLLEISAEGAKSVLLGISGGRDLKMNEVSDAAKIVAQAADPGARIIFGAYYDRTLKANQIKITLIATGFGGGNQPTTLFSDHFDKRQSVFVNPDFNKGVKEKETGEKTYGSRAQVEDGIAKKAQTLQPEADLKKSDKNAEQSPASKEGDMWDIPTFLRRKKK</sequence>
<dbReference type="GO" id="GO:0032153">
    <property type="term" value="C:cell division site"/>
    <property type="evidence" value="ECO:0007669"/>
    <property type="project" value="UniProtKB-UniRule"/>
</dbReference>
<keyword evidence="3 4" id="KW-0342">GTP-binding</keyword>
<dbReference type="PROSITE" id="PS00227">
    <property type="entry name" value="TUBULIN"/>
    <property type="match status" value="1"/>
</dbReference>
<feature type="domain" description="Tubulin/FtsZ 2-layer sandwich" evidence="9">
    <location>
        <begin position="219"/>
        <end position="337"/>
    </location>
</feature>
<dbReference type="GO" id="GO:0005737">
    <property type="term" value="C:cytoplasm"/>
    <property type="evidence" value="ECO:0007669"/>
    <property type="project" value="UniProtKB-SubCell"/>
</dbReference>